<keyword evidence="5" id="KW-1185">Reference proteome</keyword>
<dbReference type="InterPro" id="IPR006015">
    <property type="entry name" value="Universal_stress_UspA"/>
</dbReference>
<evidence type="ECO:0000313" key="5">
    <source>
        <dbReference type="Proteomes" id="UP000191905"/>
    </source>
</evidence>
<evidence type="ECO:0000259" key="3">
    <source>
        <dbReference type="Pfam" id="PF00582"/>
    </source>
</evidence>
<reference evidence="4 5" key="1">
    <citation type="journal article" date="2016" name="Int. J. Syst. Evol. Microbiol.">
        <title>Pseudaminobacter manganicus sp. nov., isolated from sludge of a manganese mine.</title>
        <authorList>
            <person name="Li J."/>
            <person name="Huang J."/>
            <person name="Liao S."/>
            <person name="Wang G."/>
        </authorList>
    </citation>
    <scope>NUCLEOTIDE SEQUENCE [LARGE SCALE GENOMIC DNA]</scope>
    <source>
        <strain evidence="4 5">JH-7</strain>
    </source>
</reference>
<dbReference type="PIRSF" id="PIRSF006276">
    <property type="entry name" value="UspA"/>
    <property type="match status" value="1"/>
</dbReference>
<comment type="subcellular location">
    <subcellularLocation>
        <location evidence="2">Cytoplasm</location>
    </subcellularLocation>
</comment>
<evidence type="ECO:0000256" key="1">
    <source>
        <dbReference type="ARBA" id="ARBA00008791"/>
    </source>
</evidence>
<comment type="similarity">
    <text evidence="1 2">Belongs to the universal stress protein A family.</text>
</comment>
<dbReference type="PANTHER" id="PTHR46268:SF15">
    <property type="entry name" value="UNIVERSAL STRESS PROTEIN HP_0031"/>
    <property type="match status" value="1"/>
</dbReference>
<dbReference type="SUPFAM" id="SSF52402">
    <property type="entry name" value="Adenine nucleotide alpha hydrolases-like"/>
    <property type="match status" value="1"/>
</dbReference>
<dbReference type="PANTHER" id="PTHR46268">
    <property type="entry name" value="STRESS RESPONSE PROTEIN NHAX"/>
    <property type="match status" value="1"/>
</dbReference>
<gene>
    <name evidence="4" type="ORF">BFN67_06855</name>
</gene>
<dbReference type="Pfam" id="PF00582">
    <property type="entry name" value="Usp"/>
    <property type="match status" value="1"/>
</dbReference>
<organism evidence="4 5">
    <name type="scientific">Manganibacter manganicus</name>
    <dbReference type="NCBI Taxonomy" id="1873176"/>
    <lineage>
        <taxon>Bacteria</taxon>
        <taxon>Pseudomonadati</taxon>
        <taxon>Pseudomonadota</taxon>
        <taxon>Alphaproteobacteria</taxon>
        <taxon>Hyphomicrobiales</taxon>
        <taxon>Phyllobacteriaceae</taxon>
        <taxon>Manganibacter</taxon>
    </lineage>
</organism>
<keyword evidence="2" id="KW-0963">Cytoplasm</keyword>
<dbReference type="Proteomes" id="UP000191905">
    <property type="component" value="Unassembled WGS sequence"/>
</dbReference>
<proteinExistence type="inferred from homology"/>
<sequence>MYKHILLSTDGSDLAMRGVAHGLRLAKDQASKVTLVTVTPPYPLQSPTTHGAWDTAHKQDADKALDAARQAAEAAGVEISAIHEIAESPADAILEIARRQGCDLIVMASHGRRGVKRLLLGSQTAEVVQSSTVPILIIRQ</sequence>
<feature type="domain" description="UspA" evidence="3">
    <location>
        <begin position="1"/>
        <end position="139"/>
    </location>
</feature>
<accession>A0A1V8RKA4</accession>
<dbReference type="AlphaFoldDB" id="A0A1V8RKA4"/>
<dbReference type="CDD" id="cd00293">
    <property type="entry name" value="USP-like"/>
    <property type="match status" value="1"/>
</dbReference>
<dbReference type="Gene3D" id="3.40.50.620">
    <property type="entry name" value="HUPs"/>
    <property type="match status" value="1"/>
</dbReference>
<evidence type="ECO:0000256" key="2">
    <source>
        <dbReference type="PIRNR" id="PIRNR006276"/>
    </source>
</evidence>
<dbReference type="OrthoDB" id="5564966at2"/>
<dbReference type="GO" id="GO:0005737">
    <property type="term" value="C:cytoplasm"/>
    <property type="evidence" value="ECO:0007669"/>
    <property type="project" value="UniProtKB-SubCell"/>
</dbReference>
<dbReference type="EMBL" id="MDET01000056">
    <property type="protein sequence ID" value="OQM73641.1"/>
    <property type="molecule type" value="Genomic_DNA"/>
</dbReference>
<protein>
    <recommendedName>
        <fullName evidence="2">Universal stress protein</fullName>
    </recommendedName>
</protein>
<name>A0A1V8RKA4_9HYPH</name>
<dbReference type="InterPro" id="IPR014729">
    <property type="entry name" value="Rossmann-like_a/b/a_fold"/>
</dbReference>
<comment type="caution">
    <text evidence="4">The sequence shown here is derived from an EMBL/GenBank/DDBJ whole genome shotgun (WGS) entry which is preliminary data.</text>
</comment>
<dbReference type="RefSeq" id="WP_080921331.1">
    <property type="nucleotide sequence ID" value="NZ_MDET01000056.1"/>
</dbReference>
<dbReference type="STRING" id="1873176.BFN67_06855"/>
<dbReference type="PRINTS" id="PR01438">
    <property type="entry name" value="UNVRSLSTRESS"/>
</dbReference>
<dbReference type="InterPro" id="IPR006016">
    <property type="entry name" value="UspA"/>
</dbReference>
<evidence type="ECO:0000313" key="4">
    <source>
        <dbReference type="EMBL" id="OQM73641.1"/>
    </source>
</evidence>